<accession>A0A9D3P4P3</accession>
<proteinExistence type="predicted"/>
<evidence type="ECO:0000313" key="2">
    <source>
        <dbReference type="EMBL" id="KAG7334660.1"/>
    </source>
</evidence>
<name>A0A9D3P4P3_9TELE</name>
<keyword evidence="3" id="KW-1185">Reference proteome</keyword>
<dbReference type="Proteomes" id="UP000824219">
    <property type="component" value="Linkage Group LG02"/>
</dbReference>
<reference evidence="2 3" key="1">
    <citation type="submission" date="2021-06" db="EMBL/GenBank/DDBJ databases">
        <title>Chromosome-level genome assembly of the red-tail catfish (Hemibagrus wyckioides).</title>
        <authorList>
            <person name="Shao F."/>
        </authorList>
    </citation>
    <scope>NUCLEOTIDE SEQUENCE [LARGE SCALE GENOMIC DNA]</scope>
    <source>
        <strain evidence="2">EC202008001</strain>
        <tissue evidence="2">Blood</tissue>
    </source>
</reference>
<organism evidence="2 3">
    <name type="scientific">Hemibagrus wyckioides</name>
    <dbReference type="NCBI Taxonomy" id="337641"/>
    <lineage>
        <taxon>Eukaryota</taxon>
        <taxon>Metazoa</taxon>
        <taxon>Chordata</taxon>
        <taxon>Craniata</taxon>
        <taxon>Vertebrata</taxon>
        <taxon>Euteleostomi</taxon>
        <taxon>Actinopterygii</taxon>
        <taxon>Neopterygii</taxon>
        <taxon>Teleostei</taxon>
        <taxon>Ostariophysi</taxon>
        <taxon>Siluriformes</taxon>
        <taxon>Bagridae</taxon>
        <taxon>Hemibagrus</taxon>
    </lineage>
</organism>
<dbReference type="AlphaFoldDB" id="A0A9D3P4P3"/>
<protein>
    <submittedName>
        <fullName evidence="2">Uncharacterized protein</fullName>
    </submittedName>
</protein>
<dbReference type="OrthoDB" id="10055895at2759"/>
<comment type="caution">
    <text evidence="2">The sequence shown here is derived from an EMBL/GenBank/DDBJ whole genome shotgun (WGS) entry which is preliminary data.</text>
</comment>
<evidence type="ECO:0000313" key="3">
    <source>
        <dbReference type="Proteomes" id="UP000824219"/>
    </source>
</evidence>
<evidence type="ECO:0000256" key="1">
    <source>
        <dbReference type="SAM" id="MobiDB-lite"/>
    </source>
</evidence>
<gene>
    <name evidence="2" type="ORF">KOW79_001256</name>
</gene>
<dbReference type="EMBL" id="JAHKSW010000002">
    <property type="protein sequence ID" value="KAG7334660.1"/>
    <property type="molecule type" value="Genomic_DNA"/>
</dbReference>
<feature type="region of interest" description="Disordered" evidence="1">
    <location>
        <begin position="158"/>
        <end position="190"/>
    </location>
</feature>
<sequence length="190" mass="22418">MMAMQHRVLEMMAMQHRVLEMMAMQQRVLEMMEMQHRVLEMMEMQHRVQEMMEMQHRVQEMMAMQQRVLEMMASQGCCNTLHWWRMRHEQTTYWTIDQLLKHLLKASLQQQLITQGLTQSLQTVSKELMALMKCHPVATAPPTAPGALLDPDRLASDDVKESENLPFRHSGHHGKREPAKETPCHWTCRS</sequence>